<organism evidence="1 2">
    <name type="scientific">Mycobacterium phage CRB2</name>
    <dbReference type="NCBI Taxonomy" id="2483623"/>
    <lineage>
        <taxon>Viruses</taxon>
        <taxon>Duplodnaviria</taxon>
        <taxon>Heunggongvirae</taxon>
        <taxon>Uroviricota</taxon>
        <taxon>Caudoviricetes</taxon>
        <taxon>Bclasvirinae</taxon>
        <taxon>Quesadillavirus</taxon>
        <taxon>Quesadillavirus CRB2</taxon>
    </lineage>
</organism>
<dbReference type="EMBL" id="MK059749">
    <property type="protein sequence ID" value="AYP70017.1"/>
    <property type="molecule type" value="Genomic_DNA"/>
</dbReference>
<proteinExistence type="predicted"/>
<protein>
    <submittedName>
        <fullName evidence="1">Minor tail protein</fullName>
    </submittedName>
</protein>
<sequence length="478" mass="51850">MAFRGYFALNGTEIANSSRVVAHIGAEVPTRDIGLLTPAEDCAIAPIAPGRLLGTVPASSVPIAPGRLLGTVPDGSRLYGPGLAIVGDCWTPEPLCFDCRDRIGYDDSWPGLPTMLGDTIYRPELAPWYTSRVPESAEFNGVWVMDVKGLDSTPVGVEVQEMAGDGGAPGPVRTPSRKVTFEAMLMACSNAGLTYGLQWLNCQLREANQRSDSVLRYLAAHPGDSAADPATLVREVHGVMLTQEVQISDSINASRRPNNQATMYRVTWELTVTRPHSYSPPMTTPIAWDEVVTEPIKWVHAADCDEPASCSTDMPVLYAASCQPEKIDVVTTPPPTCGGCLPVCAVVTHVAEVPTFDYPLRCHETVASLIIRNTGAHDLTLQGSWRRCSALLGCDAGQFPFQVNELPPTAELYLDGITGRYWVYYHGRKMRPVNIIGTPTGAPWRPALIDRSLCWELVAVTDGDAQFEIELSLADREA</sequence>
<name>A0A455LM52_9CAUD</name>
<gene>
    <name evidence="1" type="ORF">CRB2_31</name>
</gene>
<evidence type="ECO:0000313" key="2">
    <source>
        <dbReference type="Proteomes" id="UP000292006"/>
    </source>
</evidence>
<keyword evidence="2" id="KW-1185">Reference proteome</keyword>
<dbReference type="Proteomes" id="UP000292006">
    <property type="component" value="Segment"/>
</dbReference>
<evidence type="ECO:0000313" key="1">
    <source>
        <dbReference type="EMBL" id="AYP70017.1"/>
    </source>
</evidence>
<accession>A0A455LM52</accession>
<reference evidence="1 2" key="1">
    <citation type="journal article" date="2019" name="PLoS ONE">
        <title>Mycobacteriophage CRB2 defines a new subcluster in mycobacteriophage classification.</title>
        <authorList>
            <person name="Suarez C.A."/>
            <person name="Franceschelli J.J."/>
            <person name="Morbidoni H.R."/>
        </authorList>
    </citation>
    <scope>NUCLEOTIDE SEQUENCE [LARGE SCALE GENOMIC DNA]</scope>
</reference>